<name>A0A2H9TGH6_9FUNG</name>
<keyword evidence="3" id="KW-1185">Reference proteome</keyword>
<dbReference type="AlphaFoldDB" id="A0A2H9TGH6"/>
<dbReference type="Proteomes" id="UP000240830">
    <property type="component" value="Unassembled WGS sequence"/>
</dbReference>
<feature type="region of interest" description="Disordered" evidence="1">
    <location>
        <begin position="123"/>
        <end position="145"/>
    </location>
</feature>
<reference evidence="2 3" key="1">
    <citation type="submission" date="2016-10" db="EMBL/GenBank/DDBJ databases">
        <title>The genome of Paramicrosporidium saccamoebae is the missing link in understanding Cryptomycota and Microsporidia evolution.</title>
        <authorList>
            <person name="Quandt C.A."/>
            <person name="Beaudet D."/>
            <person name="Corsaro D."/>
            <person name="Michel R."/>
            <person name="Corradi N."/>
            <person name="James T."/>
        </authorList>
    </citation>
    <scope>NUCLEOTIDE SEQUENCE [LARGE SCALE GENOMIC DNA]</scope>
    <source>
        <strain evidence="2 3">KSL3</strain>
    </source>
</reference>
<sequence length="145" mass="15748">MAPPTVVVAILNLSGHVMRRIPIIAKTPHHHLTALSSDGHIACRCGQTGWLETQIPQNMRRLSSAPQPTYRPTLGVPRTHLGMVDGQHLVGLLRRHSNQVSELPMLNARPLRVLSGRGVYQLQSPSTPSASPMAYSPVSGTVMAR</sequence>
<organism evidence="2 3">
    <name type="scientific">Paramicrosporidium saccamoebae</name>
    <dbReference type="NCBI Taxonomy" id="1246581"/>
    <lineage>
        <taxon>Eukaryota</taxon>
        <taxon>Fungi</taxon>
        <taxon>Fungi incertae sedis</taxon>
        <taxon>Cryptomycota</taxon>
        <taxon>Cryptomycota incertae sedis</taxon>
        <taxon>Paramicrosporidium</taxon>
    </lineage>
</organism>
<dbReference type="EMBL" id="MTSL01000205">
    <property type="protein sequence ID" value="PJF16892.1"/>
    <property type="molecule type" value="Genomic_DNA"/>
</dbReference>
<accession>A0A2H9TGH6</accession>
<evidence type="ECO:0000313" key="3">
    <source>
        <dbReference type="Proteomes" id="UP000240830"/>
    </source>
</evidence>
<evidence type="ECO:0000313" key="2">
    <source>
        <dbReference type="EMBL" id="PJF16892.1"/>
    </source>
</evidence>
<evidence type="ECO:0000256" key="1">
    <source>
        <dbReference type="SAM" id="MobiDB-lite"/>
    </source>
</evidence>
<protein>
    <submittedName>
        <fullName evidence="2">Uncharacterized protein</fullName>
    </submittedName>
</protein>
<gene>
    <name evidence="2" type="ORF">PSACC_03300</name>
</gene>
<comment type="caution">
    <text evidence="2">The sequence shown here is derived from an EMBL/GenBank/DDBJ whole genome shotgun (WGS) entry which is preliminary data.</text>
</comment>
<proteinExistence type="predicted"/>